<dbReference type="Proteomes" id="UP000037397">
    <property type="component" value="Unassembled WGS sequence"/>
</dbReference>
<feature type="transmembrane region" description="Helical" evidence="7">
    <location>
        <begin position="83"/>
        <end position="99"/>
    </location>
</feature>
<dbReference type="PROSITE" id="PS50850">
    <property type="entry name" value="MFS"/>
    <property type="match status" value="1"/>
</dbReference>
<keyword evidence="5 7" id="KW-1133">Transmembrane helix</keyword>
<feature type="transmembrane region" description="Helical" evidence="7">
    <location>
        <begin position="171"/>
        <end position="193"/>
    </location>
</feature>
<feature type="transmembrane region" description="Helical" evidence="7">
    <location>
        <begin position="49"/>
        <end position="71"/>
    </location>
</feature>
<dbReference type="STRING" id="1631356.VV01_20390"/>
<feature type="transmembrane region" description="Helical" evidence="7">
    <location>
        <begin position="303"/>
        <end position="328"/>
    </location>
</feature>
<dbReference type="InterPro" id="IPR005829">
    <property type="entry name" value="Sugar_transporter_CS"/>
</dbReference>
<evidence type="ECO:0000256" key="2">
    <source>
        <dbReference type="ARBA" id="ARBA00022448"/>
    </source>
</evidence>
<dbReference type="PATRIC" id="fig|1631356.3.peg.4099"/>
<name>A0A0L6CMG2_9MICO</name>
<dbReference type="RefSeq" id="WP_050671490.1">
    <property type="nucleotide sequence ID" value="NZ_LAIR01000002.1"/>
</dbReference>
<evidence type="ECO:0000256" key="5">
    <source>
        <dbReference type="ARBA" id="ARBA00022989"/>
    </source>
</evidence>
<evidence type="ECO:0000313" key="9">
    <source>
        <dbReference type="EMBL" id="KNX38956.1"/>
    </source>
</evidence>
<dbReference type="PANTHER" id="PTHR23517:SF2">
    <property type="entry name" value="MULTIDRUG RESISTANCE PROTEIN MDTH"/>
    <property type="match status" value="1"/>
</dbReference>
<keyword evidence="3" id="KW-1003">Cell membrane</keyword>
<feature type="transmembrane region" description="Helical" evidence="7">
    <location>
        <begin position="247"/>
        <end position="270"/>
    </location>
</feature>
<comment type="subcellular location">
    <subcellularLocation>
        <location evidence="1">Cell membrane</location>
        <topology evidence="1">Multi-pass membrane protein</topology>
    </subcellularLocation>
</comment>
<gene>
    <name evidence="9" type="ORF">VV01_20390</name>
</gene>
<evidence type="ECO:0000256" key="1">
    <source>
        <dbReference type="ARBA" id="ARBA00004651"/>
    </source>
</evidence>
<evidence type="ECO:0000256" key="3">
    <source>
        <dbReference type="ARBA" id="ARBA00022475"/>
    </source>
</evidence>
<feature type="transmembrane region" description="Helical" evidence="7">
    <location>
        <begin position="143"/>
        <end position="165"/>
    </location>
</feature>
<keyword evidence="2" id="KW-0813">Transport</keyword>
<keyword evidence="4 7" id="KW-0812">Transmembrane</keyword>
<feature type="transmembrane region" description="Helical" evidence="7">
    <location>
        <begin position="335"/>
        <end position="355"/>
    </location>
</feature>
<dbReference type="SUPFAM" id="SSF103473">
    <property type="entry name" value="MFS general substrate transporter"/>
    <property type="match status" value="1"/>
</dbReference>
<keyword evidence="10" id="KW-1185">Reference proteome</keyword>
<evidence type="ECO:0000259" key="8">
    <source>
        <dbReference type="PROSITE" id="PS50850"/>
    </source>
</evidence>
<dbReference type="InterPro" id="IPR036259">
    <property type="entry name" value="MFS_trans_sf"/>
</dbReference>
<feature type="transmembrane region" description="Helical" evidence="7">
    <location>
        <begin position="282"/>
        <end position="297"/>
    </location>
</feature>
<dbReference type="OrthoDB" id="5379144at2"/>
<dbReference type="Gene3D" id="1.20.1250.20">
    <property type="entry name" value="MFS general substrate transporter like domains"/>
    <property type="match status" value="1"/>
</dbReference>
<dbReference type="PANTHER" id="PTHR23517">
    <property type="entry name" value="RESISTANCE PROTEIN MDTM, PUTATIVE-RELATED-RELATED"/>
    <property type="match status" value="1"/>
</dbReference>
<organism evidence="9 10">
    <name type="scientific">Luteipulveratus halotolerans</name>
    <dbReference type="NCBI Taxonomy" id="1631356"/>
    <lineage>
        <taxon>Bacteria</taxon>
        <taxon>Bacillati</taxon>
        <taxon>Actinomycetota</taxon>
        <taxon>Actinomycetes</taxon>
        <taxon>Micrococcales</taxon>
        <taxon>Dermacoccaceae</taxon>
        <taxon>Luteipulveratus</taxon>
    </lineage>
</organism>
<dbReference type="GO" id="GO:0005886">
    <property type="term" value="C:plasma membrane"/>
    <property type="evidence" value="ECO:0007669"/>
    <property type="project" value="UniProtKB-SubCell"/>
</dbReference>
<protein>
    <submittedName>
        <fullName evidence="9">Arabinose transporter permease</fullName>
    </submittedName>
</protein>
<accession>A0A0L6CMG2</accession>
<evidence type="ECO:0000313" key="10">
    <source>
        <dbReference type="Proteomes" id="UP000037397"/>
    </source>
</evidence>
<feature type="transmembrane region" description="Helical" evidence="7">
    <location>
        <begin position="367"/>
        <end position="386"/>
    </location>
</feature>
<dbReference type="AlphaFoldDB" id="A0A0L6CMG2"/>
<keyword evidence="6 7" id="KW-0472">Membrane</keyword>
<evidence type="ECO:0000256" key="4">
    <source>
        <dbReference type="ARBA" id="ARBA00022692"/>
    </source>
</evidence>
<dbReference type="GO" id="GO:0022857">
    <property type="term" value="F:transmembrane transporter activity"/>
    <property type="evidence" value="ECO:0007669"/>
    <property type="project" value="InterPro"/>
</dbReference>
<dbReference type="InterPro" id="IPR020846">
    <property type="entry name" value="MFS_dom"/>
</dbReference>
<dbReference type="InterPro" id="IPR011701">
    <property type="entry name" value="MFS"/>
</dbReference>
<dbReference type="PROSITE" id="PS00216">
    <property type="entry name" value="SUGAR_TRANSPORT_1"/>
    <property type="match status" value="1"/>
</dbReference>
<evidence type="ECO:0000256" key="6">
    <source>
        <dbReference type="ARBA" id="ARBA00023136"/>
    </source>
</evidence>
<dbReference type="Pfam" id="PF07690">
    <property type="entry name" value="MFS_1"/>
    <property type="match status" value="1"/>
</dbReference>
<feature type="transmembrane region" description="Helical" evidence="7">
    <location>
        <begin position="214"/>
        <end position="235"/>
    </location>
</feature>
<dbReference type="EMBL" id="LAIR01000002">
    <property type="protein sequence ID" value="KNX38956.1"/>
    <property type="molecule type" value="Genomic_DNA"/>
</dbReference>
<comment type="caution">
    <text evidence="9">The sequence shown here is derived from an EMBL/GenBank/DDBJ whole genome shotgun (WGS) entry which is preliminary data.</text>
</comment>
<sequence length="399" mass="40822">MPSATASQTLTWRGVPRPVRVLVLARTVNRLGAFSMAFLGLLLTRHLGASLTTAGVVLAAFGLATVPSRLAGGRLADRIGRRRTIVLGLVGCAVSQLWIAASPTVASAAVAAVAFGLAYEIYEPASQAIIADVSAPEDRPAAYALLQASMAVAGVLAGGIAAAVSSLDLRLLFVIDAASCLACAAIVRAYLPAGEVTAPAYDAVPVRPWRDTRLLLLLGVGSVLATIYMLLVMALPLTLDARGLPSWHLGVLLAASAVTGVAVTPFVPVLTAGRDSFATMRAAYVVLAVGLVAYAYADRLSLFLVGTVVCGAAEVLLLGHGMALAAGLAPEHGRAAYLAVFGLSWGVATTLAPLLGTQLLDRGGPVAAWLLPAAAALACAWAQPALRRRLTPSHDACEG</sequence>
<proteinExistence type="predicted"/>
<reference evidence="10" key="1">
    <citation type="submission" date="2015-03" db="EMBL/GenBank/DDBJ databases">
        <title>Luteipulveratus halotolerans sp. nov., a novel actinobacterium (Dermacoccaceae) from Sarawak, Malaysia.</title>
        <authorList>
            <person name="Juboi H."/>
            <person name="Basik A."/>
            <person name="Shamsul S.S."/>
            <person name="Arnold P."/>
            <person name="Schmitt E.K."/>
            <person name="Sanglier J.-J."/>
            <person name="Yeo T."/>
        </authorList>
    </citation>
    <scope>NUCLEOTIDE SEQUENCE [LARGE SCALE GENOMIC DNA]</scope>
    <source>
        <strain evidence="10">C296001</strain>
    </source>
</reference>
<feature type="domain" description="Major facilitator superfamily (MFS) profile" evidence="8">
    <location>
        <begin position="18"/>
        <end position="391"/>
    </location>
</feature>
<evidence type="ECO:0000256" key="7">
    <source>
        <dbReference type="SAM" id="Phobius"/>
    </source>
</evidence>
<dbReference type="InterPro" id="IPR050171">
    <property type="entry name" value="MFS_Transporters"/>
</dbReference>